<keyword evidence="17" id="KW-1185">Reference proteome</keyword>
<name>A0ABT6TAK8_9BACL</name>
<evidence type="ECO:0000256" key="11">
    <source>
        <dbReference type="ARBA" id="ARBA00023012"/>
    </source>
</evidence>
<evidence type="ECO:0000259" key="15">
    <source>
        <dbReference type="PROSITE" id="PS50109"/>
    </source>
</evidence>
<dbReference type="PRINTS" id="PR00344">
    <property type="entry name" value="BCTRLSENSOR"/>
</dbReference>
<dbReference type="InterPro" id="IPR005467">
    <property type="entry name" value="His_kinase_dom"/>
</dbReference>
<evidence type="ECO:0000256" key="10">
    <source>
        <dbReference type="ARBA" id="ARBA00022989"/>
    </source>
</evidence>
<accession>A0ABT6TAK8</accession>
<keyword evidence="5 16" id="KW-0808">Transferase</keyword>
<dbReference type="EC" id="2.7.13.3" evidence="3"/>
<keyword evidence="7" id="KW-0547">Nucleotide-binding</keyword>
<keyword evidence="9" id="KW-0067">ATP-binding</keyword>
<evidence type="ECO:0000313" key="16">
    <source>
        <dbReference type="EMBL" id="MDI4643873.1"/>
    </source>
</evidence>
<dbReference type="PROSITE" id="PS50109">
    <property type="entry name" value="HIS_KIN"/>
    <property type="match status" value="1"/>
</dbReference>
<dbReference type="RefSeq" id="WP_282906911.1">
    <property type="nucleotide sequence ID" value="NZ_JAGRPV010000001.1"/>
</dbReference>
<evidence type="ECO:0000256" key="4">
    <source>
        <dbReference type="ARBA" id="ARBA00022475"/>
    </source>
</evidence>
<evidence type="ECO:0000256" key="9">
    <source>
        <dbReference type="ARBA" id="ARBA00022840"/>
    </source>
</evidence>
<keyword evidence="6 14" id="KW-0812">Transmembrane</keyword>
<evidence type="ECO:0000256" key="13">
    <source>
        <dbReference type="SAM" id="Coils"/>
    </source>
</evidence>
<evidence type="ECO:0000256" key="6">
    <source>
        <dbReference type="ARBA" id="ARBA00022692"/>
    </source>
</evidence>
<comment type="caution">
    <text evidence="16">The sequence shown here is derived from an EMBL/GenBank/DDBJ whole genome shotgun (WGS) entry which is preliminary data.</text>
</comment>
<keyword evidence="8 16" id="KW-0418">Kinase</keyword>
<keyword evidence="10 14" id="KW-1133">Transmembrane helix</keyword>
<comment type="catalytic activity">
    <reaction evidence="1">
        <text>ATP + protein L-histidine = ADP + protein N-phospho-L-histidine.</text>
        <dbReference type="EC" id="2.7.13.3"/>
    </reaction>
</comment>
<dbReference type="InterPro" id="IPR003594">
    <property type="entry name" value="HATPase_dom"/>
</dbReference>
<feature type="domain" description="Histidine kinase" evidence="15">
    <location>
        <begin position="123"/>
        <end position="331"/>
    </location>
</feature>
<evidence type="ECO:0000256" key="2">
    <source>
        <dbReference type="ARBA" id="ARBA00004651"/>
    </source>
</evidence>
<dbReference type="Pfam" id="PF02518">
    <property type="entry name" value="HATPase_c"/>
    <property type="match status" value="1"/>
</dbReference>
<keyword evidence="4" id="KW-1003">Cell membrane</keyword>
<keyword evidence="13" id="KW-0175">Coiled coil</keyword>
<dbReference type="Proteomes" id="UP001161691">
    <property type="component" value="Unassembled WGS sequence"/>
</dbReference>
<sequence>MTFADYARDKAPFFAFAAGLTAFVALMMSVSSVDSGTILYTVSACVVFTIVYACAGYMYRRGFYREIELSMDARDVKVDHLPKPQTRGQARLLAFVRRRQDEHEERLSSLRAEIREHQDFVMSWIHEVKLPIAAVRLLLEREEALSEPLADKLEDEVAKIDSYVEQALYFSRIDSFSRDYFIAELPLQTVVKASVRKYAKLFINKRIAFEIQEGELRAHSDGKWLAFIVEQIMANALKYTPEQGRIAAGWEEDAAEKRLWIEDNGIGIPPEELGRVFDKGFTGTNGRSHAKSTGLGLYLARQMALKLGHRLSVRSEPGAGTRLTIHFPKFRSYMDVGRH</sequence>
<dbReference type="PANTHER" id="PTHR45453:SF2">
    <property type="entry name" value="HISTIDINE KINASE"/>
    <property type="match status" value="1"/>
</dbReference>
<keyword evidence="11" id="KW-0902">Two-component regulatory system</keyword>
<dbReference type="InterPro" id="IPR036890">
    <property type="entry name" value="HATPase_C_sf"/>
</dbReference>
<protein>
    <recommendedName>
        <fullName evidence="3">histidine kinase</fullName>
        <ecNumber evidence="3">2.7.13.3</ecNumber>
    </recommendedName>
</protein>
<keyword evidence="12 14" id="KW-0472">Membrane</keyword>
<dbReference type="SMART" id="SM00387">
    <property type="entry name" value="HATPase_c"/>
    <property type="match status" value="1"/>
</dbReference>
<dbReference type="Gene3D" id="3.30.565.10">
    <property type="entry name" value="Histidine kinase-like ATPase, C-terminal domain"/>
    <property type="match status" value="1"/>
</dbReference>
<feature type="transmembrane region" description="Helical" evidence="14">
    <location>
        <begin position="38"/>
        <end position="59"/>
    </location>
</feature>
<evidence type="ECO:0000256" key="5">
    <source>
        <dbReference type="ARBA" id="ARBA00022679"/>
    </source>
</evidence>
<proteinExistence type="predicted"/>
<feature type="transmembrane region" description="Helical" evidence="14">
    <location>
        <begin position="12"/>
        <end position="32"/>
    </location>
</feature>
<comment type="subcellular location">
    <subcellularLocation>
        <location evidence="2">Cell membrane</location>
        <topology evidence="2">Multi-pass membrane protein</topology>
    </subcellularLocation>
</comment>
<dbReference type="GO" id="GO:0004673">
    <property type="term" value="F:protein histidine kinase activity"/>
    <property type="evidence" value="ECO:0007669"/>
    <property type="project" value="UniProtKB-EC"/>
</dbReference>
<dbReference type="EMBL" id="JAGRPV010000001">
    <property type="protein sequence ID" value="MDI4643873.1"/>
    <property type="molecule type" value="Genomic_DNA"/>
</dbReference>
<dbReference type="PANTHER" id="PTHR45453">
    <property type="entry name" value="PHOSPHATE REGULON SENSOR PROTEIN PHOR"/>
    <property type="match status" value="1"/>
</dbReference>
<evidence type="ECO:0000313" key="17">
    <source>
        <dbReference type="Proteomes" id="UP001161691"/>
    </source>
</evidence>
<dbReference type="InterPro" id="IPR004358">
    <property type="entry name" value="Sig_transdc_His_kin-like_C"/>
</dbReference>
<evidence type="ECO:0000256" key="12">
    <source>
        <dbReference type="ARBA" id="ARBA00023136"/>
    </source>
</evidence>
<feature type="coiled-coil region" evidence="13">
    <location>
        <begin position="93"/>
        <end position="120"/>
    </location>
</feature>
<gene>
    <name evidence="16" type="ORF">KB449_02835</name>
</gene>
<evidence type="ECO:0000256" key="3">
    <source>
        <dbReference type="ARBA" id="ARBA00012438"/>
    </source>
</evidence>
<dbReference type="SUPFAM" id="SSF55874">
    <property type="entry name" value="ATPase domain of HSP90 chaperone/DNA topoisomerase II/histidine kinase"/>
    <property type="match status" value="1"/>
</dbReference>
<evidence type="ECO:0000256" key="1">
    <source>
        <dbReference type="ARBA" id="ARBA00000085"/>
    </source>
</evidence>
<reference evidence="16" key="1">
    <citation type="submission" date="2023-04" db="EMBL/GenBank/DDBJ databases">
        <title>Comparative genomic analysis of Cohnella hashimotonis sp. nov., isolated from the International Space Station.</title>
        <authorList>
            <person name="Venkateswaran K."/>
            <person name="Simpson A."/>
        </authorList>
    </citation>
    <scope>NUCLEOTIDE SEQUENCE</scope>
    <source>
        <strain evidence="16">F6_2S_P_1</strain>
    </source>
</reference>
<evidence type="ECO:0000256" key="7">
    <source>
        <dbReference type="ARBA" id="ARBA00022741"/>
    </source>
</evidence>
<evidence type="ECO:0000256" key="14">
    <source>
        <dbReference type="SAM" id="Phobius"/>
    </source>
</evidence>
<dbReference type="InterPro" id="IPR050351">
    <property type="entry name" value="BphY/WalK/GraS-like"/>
</dbReference>
<organism evidence="16 17">
    <name type="scientific">Cohnella hashimotonis</name>
    <dbReference type="NCBI Taxonomy" id="2826895"/>
    <lineage>
        <taxon>Bacteria</taxon>
        <taxon>Bacillati</taxon>
        <taxon>Bacillota</taxon>
        <taxon>Bacilli</taxon>
        <taxon>Bacillales</taxon>
        <taxon>Paenibacillaceae</taxon>
        <taxon>Cohnella</taxon>
    </lineage>
</organism>
<evidence type="ECO:0000256" key="8">
    <source>
        <dbReference type="ARBA" id="ARBA00022777"/>
    </source>
</evidence>